<evidence type="ECO:0000256" key="6">
    <source>
        <dbReference type="RuleBase" id="RU367018"/>
    </source>
</evidence>
<evidence type="ECO:0000256" key="4">
    <source>
        <dbReference type="ARBA" id="ARBA00022833"/>
    </source>
</evidence>
<organism evidence="9 10">
    <name type="scientific">Hordeum vulgare subsp. vulgare</name>
    <name type="common">Domesticated barley</name>
    <dbReference type="NCBI Taxonomy" id="112509"/>
    <lineage>
        <taxon>Eukaryota</taxon>
        <taxon>Viridiplantae</taxon>
        <taxon>Streptophyta</taxon>
        <taxon>Embryophyta</taxon>
        <taxon>Tracheophyta</taxon>
        <taxon>Spermatophyta</taxon>
        <taxon>Magnoliopsida</taxon>
        <taxon>Liliopsida</taxon>
        <taxon>Poales</taxon>
        <taxon>Poaceae</taxon>
        <taxon>BOP clade</taxon>
        <taxon>Pooideae</taxon>
        <taxon>Triticodae</taxon>
        <taxon>Triticeae</taxon>
        <taxon>Hordeinae</taxon>
        <taxon>Hordeum</taxon>
    </lineage>
</organism>
<reference evidence="10" key="1">
    <citation type="journal article" date="2012" name="Nature">
        <title>A physical, genetic and functional sequence assembly of the barley genome.</title>
        <authorList>
            <consortium name="The International Barley Genome Sequencing Consortium"/>
            <person name="Mayer K.F."/>
            <person name="Waugh R."/>
            <person name="Brown J.W."/>
            <person name="Schulman A."/>
            <person name="Langridge P."/>
            <person name="Platzer M."/>
            <person name="Fincher G.B."/>
            <person name="Muehlbauer G.J."/>
            <person name="Sato K."/>
            <person name="Close T.J."/>
            <person name="Wise R.P."/>
            <person name="Stein N."/>
        </authorList>
    </citation>
    <scope>NUCLEOTIDE SEQUENCE [LARGE SCALE GENOMIC DNA]</scope>
    <source>
        <strain evidence="10">cv. Morex</strain>
    </source>
</reference>
<comment type="subcellular location">
    <subcellularLocation>
        <location evidence="6">Nucleus</location>
    </subcellularLocation>
</comment>
<dbReference type="Pfam" id="PF04434">
    <property type="entry name" value="SWIM"/>
    <property type="match status" value="1"/>
</dbReference>
<dbReference type="InterPro" id="IPR006564">
    <property type="entry name" value="Znf_PMZ"/>
</dbReference>
<keyword evidence="10" id="KW-1185">Reference proteome</keyword>
<accession>A0A8I6YIJ7</accession>
<keyword evidence="6" id="KW-0539">Nucleus</keyword>
<comment type="similarity">
    <text evidence="1 6">Belongs to the FHY3/FAR1 family.</text>
</comment>
<dbReference type="RefSeq" id="XP_044962485.1">
    <property type="nucleotide sequence ID" value="XM_045106550.1"/>
</dbReference>
<dbReference type="PANTHER" id="PTHR31669:SF180">
    <property type="entry name" value="PROTEIN FAR1-RELATED SEQUENCE"/>
    <property type="match status" value="1"/>
</dbReference>
<dbReference type="PROSITE" id="PS50966">
    <property type="entry name" value="ZF_SWIM"/>
    <property type="match status" value="1"/>
</dbReference>
<reference evidence="9" key="3">
    <citation type="submission" date="2022-01" db="UniProtKB">
        <authorList>
            <consortium name="EnsemblPlants"/>
        </authorList>
    </citation>
    <scope>IDENTIFICATION</scope>
    <source>
        <strain evidence="9">subsp. vulgare</strain>
    </source>
</reference>
<evidence type="ECO:0000256" key="3">
    <source>
        <dbReference type="ARBA" id="ARBA00022771"/>
    </source>
</evidence>
<dbReference type="PANTHER" id="PTHR31669">
    <property type="entry name" value="PROTEIN FAR1-RELATED SEQUENCE 10-RELATED"/>
    <property type="match status" value="1"/>
</dbReference>
<gene>
    <name evidence="9" type="primary">LOC123413612</name>
</gene>
<reference evidence="9" key="2">
    <citation type="submission" date="2020-10" db="EMBL/GenBank/DDBJ databases">
        <authorList>
            <person name="Scholz U."/>
            <person name="Mascher M."/>
            <person name="Fiebig A."/>
        </authorList>
    </citation>
    <scope>NUCLEOTIDE SEQUENCE [LARGE SCALE GENOMIC DNA]</scope>
    <source>
        <strain evidence="9">cv. Morex</strain>
    </source>
</reference>
<dbReference type="GO" id="GO:0005634">
    <property type="term" value="C:nucleus"/>
    <property type="evidence" value="ECO:0007669"/>
    <property type="project" value="UniProtKB-SubCell"/>
</dbReference>
<evidence type="ECO:0000259" key="8">
    <source>
        <dbReference type="PROSITE" id="PS50966"/>
    </source>
</evidence>
<keyword evidence="3 5" id="KW-0863">Zinc-finger</keyword>
<sequence length="279" mass="33046">MEDKTRLHITEHEKDRSYLVYQAENYPLKERRKNQYLVQMDLNYEEYSCICCGFQKDGLLCSHILKVMLHLNREKIPEKYIIDRWRKSDQKIHSTDPPPIVAENSTLRYNVLQRKLVYVSSNASKKKRKYEYFLREIDRIQKRLEEMDEESESDMNVQSGSTRTVTAVATNIEAEETTSRMNIQDPDVSATKGRPRMLSIREAIKQNKFYKCSHCHSDRHTIKNCTNLDKEYNLQKRRRAKQSNPRNVKKGQKTQKKQMTGEEKVTEGRSGMLDEPFLQ</sequence>
<dbReference type="InterPro" id="IPR031052">
    <property type="entry name" value="FHY3/FAR1"/>
</dbReference>
<dbReference type="GO" id="GO:0006355">
    <property type="term" value="P:regulation of DNA-templated transcription"/>
    <property type="evidence" value="ECO:0007669"/>
    <property type="project" value="UniProtKB-UniRule"/>
</dbReference>
<name>A0A8I6YIJ7_HORVV</name>
<evidence type="ECO:0000256" key="5">
    <source>
        <dbReference type="PROSITE-ProRule" id="PRU00325"/>
    </source>
</evidence>
<dbReference type="InterPro" id="IPR007527">
    <property type="entry name" value="Znf_SWIM"/>
</dbReference>
<feature type="region of interest" description="Disordered" evidence="7">
    <location>
        <begin position="235"/>
        <end position="279"/>
    </location>
</feature>
<keyword evidence="4 6" id="KW-0862">Zinc</keyword>
<dbReference type="AlphaFoldDB" id="A0A8I6YIJ7"/>
<protein>
    <recommendedName>
        <fullName evidence="6">Protein FAR1-RELATED SEQUENCE</fullName>
    </recommendedName>
</protein>
<evidence type="ECO:0000256" key="1">
    <source>
        <dbReference type="ARBA" id="ARBA00005889"/>
    </source>
</evidence>
<comment type="function">
    <text evidence="6">Putative transcription activator involved in regulating light control of development.</text>
</comment>
<dbReference type="Gramene" id="HORVU.MOREX.r3.7HG0733330.1">
    <property type="protein sequence ID" value="HORVU.MOREX.r3.7HG0733330.1"/>
    <property type="gene ID" value="HORVU.MOREX.r3.7HG0733330"/>
</dbReference>
<dbReference type="EnsemblPlants" id="HORVU.MOREX.r3.7HG0733330.1">
    <property type="protein sequence ID" value="HORVU.MOREX.r3.7HG0733330.1"/>
    <property type="gene ID" value="HORVU.MOREX.r3.7HG0733330"/>
</dbReference>
<dbReference type="GO" id="GO:0008270">
    <property type="term" value="F:zinc ion binding"/>
    <property type="evidence" value="ECO:0007669"/>
    <property type="project" value="UniProtKB-UniRule"/>
</dbReference>
<feature type="domain" description="SWIM-type" evidence="8">
    <location>
        <begin position="36"/>
        <end position="72"/>
    </location>
</feature>
<proteinExistence type="inferred from homology"/>
<dbReference type="SMART" id="SM00575">
    <property type="entry name" value="ZnF_PMZ"/>
    <property type="match status" value="1"/>
</dbReference>
<evidence type="ECO:0000313" key="9">
    <source>
        <dbReference type="EnsemblPlants" id="HORVU.MOREX.r3.7HG0733330.1"/>
    </source>
</evidence>
<evidence type="ECO:0000313" key="10">
    <source>
        <dbReference type="Proteomes" id="UP000011116"/>
    </source>
</evidence>
<evidence type="ECO:0000256" key="2">
    <source>
        <dbReference type="ARBA" id="ARBA00022723"/>
    </source>
</evidence>
<evidence type="ECO:0000256" key="7">
    <source>
        <dbReference type="SAM" id="MobiDB-lite"/>
    </source>
</evidence>
<keyword evidence="2 6" id="KW-0479">Metal-binding</keyword>
<dbReference type="GeneID" id="123413612"/>
<feature type="compositionally biased region" description="Basic residues" evidence="7">
    <location>
        <begin position="235"/>
        <end position="256"/>
    </location>
</feature>
<dbReference type="Proteomes" id="UP000011116">
    <property type="component" value="Chromosome 7H"/>
</dbReference>